<evidence type="ECO:0000256" key="5">
    <source>
        <dbReference type="RuleBase" id="RU003718"/>
    </source>
</evidence>
<feature type="domain" description="Glycosyltransferase N-terminal" evidence="7">
    <location>
        <begin position="9"/>
        <end position="250"/>
    </location>
</feature>
<dbReference type="FunFam" id="3.40.50.2000:FF:000047">
    <property type="entry name" value="Glycosyltransferase"/>
    <property type="match status" value="1"/>
</dbReference>
<dbReference type="Gene3D" id="3.40.50.2000">
    <property type="entry name" value="Glycogen Phosphorylase B"/>
    <property type="match status" value="2"/>
</dbReference>
<dbReference type="EMBL" id="JBDFQZ010000011">
    <property type="protein sequence ID" value="KAK9677714.1"/>
    <property type="molecule type" value="Genomic_DNA"/>
</dbReference>
<reference evidence="8" key="1">
    <citation type="submission" date="2024-03" db="EMBL/GenBank/DDBJ databases">
        <title>WGS assembly of Saponaria officinalis var. Norfolk2.</title>
        <authorList>
            <person name="Jenkins J."/>
            <person name="Shu S."/>
            <person name="Grimwood J."/>
            <person name="Barry K."/>
            <person name="Goodstein D."/>
            <person name="Schmutz J."/>
            <person name="Leebens-Mack J."/>
            <person name="Osbourn A."/>
        </authorList>
    </citation>
    <scope>NUCLEOTIDE SEQUENCE [LARGE SCALE GENOMIC DNA]</scope>
    <source>
        <strain evidence="8">JIC</strain>
    </source>
</reference>
<evidence type="ECO:0000256" key="3">
    <source>
        <dbReference type="ARBA" id="ARBA00022676"/>
    </source>
</evidence>
<dbReference type="InterPro" id="IPR035595">
    <property type="entry name" value="UDP_glycos_trans_CS"/>
</dbReference>
<dbReference type="GO" id="GO:0016104">
    <property type="term" value="P:triterpenoid biosynthetic process"/>
    <property type="evidence" value="ECO:0007669"/>
    <property type="project" value="UniProtKB-ARBA"/>
</dbReference>
<sequence length="488" mass="55208">MGAEPHRLHIVLFPFPAHGHMIPILDIARLFAARNVEATIITTHVNAPIFTKAVETGHKMGYPLINIKLFKFPTKEAGLPEGCENAEIVMKQPGLIPQFFEATQMLRGQLEEYLDRVRPDCLVADMFYPWATDSATKFNVPRLVFHGISCFALCANEMIQLYQPYRNVSSDDERFTIPRLPHEIKLVRSQISSELRAEKENSSRNKKKLVTDTEVRSFGVIINSFYELEPSYAEFYTKELGRKAWYIGPVSLCNRSIEKARRGKQASIDEHECLTWLDSKTPASVVYLCFGSTSVSIDPQLHEIAMALECSGKNFIWAVRDGGNGKNKEWLPLGFEQRTKGRGLIIRGWAPQVLILEHQAVGAFVTHCGWNSTIEGISAGVPMVTWPFFAEQFYNEKLVTKILRIGVSVGVKKWSRTPTVDDLISQEAIETAVREIMDGEKADEMRLRAKQLKKKAWKAVEEGGSSYTDLSALINDLRNYHAQKRVQS</sequence>
<dbReference type="InterPro" id="IPR058980">
    <property type="entry name" value="Glyco_transf_N"/>
</dbReference>
<evidence type="ECO:0000259" key="7">
    <source>
        <dbReference type="Pfam" id="PF26168"/>
    </source>
</evidence>
<evidence type="ECO:0000313" key="9">
    <source>
        <dbReference type="Proteomes" id="UP001443914"/>
    </source>
</evidence>
<evidence type="ECO:0000256" key="6">
    <source>
        <dbReference type="RuleBase" id="RU362057"/>
    </source>
</evidence>
<dbReference type="SUPFAM" id="SSF53756">
    <property type="entry name" value="UDP-Glycosyltransferase/glycogen phosphorylase"/>
    <property type="match status" value="1"/>
</dbReference>
<dbReference type="Pfam" id="PF00201">
    <property type="entry name" value="UDPGT"/>
    <property type="match status" value="1"/>
</dbReference>
<keyword evidence="4 5" id="KW-0808">Transferase</keyword>
<dbReference type="CDD" id="cd03784">
    <property type="entry name" value="GT1_Gtf-like"/>
    <property type="match status" value="1"/>
</dbReference>
<dbReference type="EC" id="2.4.1.-" evidence="6"/>
<gene>
    <name evidence="8" type="ORF">RND81_11G161600</name>
</gene>
<comment type="pathway">
    <text evidence="1">Secondary metabolite biosynthesis; terpenoid biosynthesis.</text>
</comment>
<evidence type="ECO:0000256" key="4">
    <source>
        <dbReference type="ARBA" id="ARBA00022679"/>
    </source>
</evidence>
<evidence type="ECO:0000256" key="1">
    <source>
        <dbReference type="ARBA" id="ARBA00004721"/>
    </source>
</evidence>
<evidence type="ECO:0000313" key="8">
    <source>
        <dbReference type="EMBL" id="KAK9677714.1"/>
    </source>
</evidence>
<dbReference type="GO" id="GO:0035251">
    <property type="term" value="F:UDP-glucosyltransferase activity"/>
    <property type="evidence" value="ECO:0007669"/>
    <property type="project" value="TreeGrafter"/>
</dbReference>
<name>A0AAW1HPF5_SAPOF</name>
<dbReference type="AlphaFoldDB" id="A0AAW1HPF5"/>
<keyword evidence="3 5" id="KW-0328">Glycosyltransferase</keyword>
<dbReference type="GO" id="GO:0016135">
    <property type="term" value="P:saponin biosynthetic process"/>
    <property type="evidence" value="ECO:0007669"/>
    <property type="project" value="UniProtKB-ARBA"/>
</dbReference>
<dbReference type="Pfam" id="PF26168">
    <property type="entry name" value="Glyco_transf_N"/>
    <property type="match status" value="1"/>
</dbReference>
<comment type="similarity">
    <text evidence="2 5">Belongs to the UDP-glycosyltransferase family.</text>
</comment>
<dbReference type="InterPro" id="IPR002213">
    <property type="entry name" value="UDP_glucos_trans"/>
</dbReference>
<organism evidence="8 9">
    <name type="scientific">Saponaria officinalis</name>
    <name type="common">Common soapwort</name>
    <name type="synonym">Lychnis saponaria</name>
    <dbReference type="NCBI Taxonomy" id="3572"/>
    <lineage>
        <taxon>Eukaryota</taxon>
        <taxon>Viridiplantae</taxon>
        <taxon>Streptophyta</taxon>
        <taxon>Embryophyta</taxon>
        <taxon>Tracheophyta</taxon>
        <taxon>Spermatophyta</taxon>
        <taxon>Magnoliopsida</taxon>
        <taxon>eudicotyledons</taxon>
        <taxon>Gunneridae</taxon>
        <taxon>Pentapetalae</taxon>
        <taxon>Caryophyllales</taxon>
        <taxon>Caryophyllaceae</taxon>
        <taxon>Caryophylleae</taxon>
        <taxon>Saponaria</taxon>
    </lineage>
</organism>
<dbReference type="PROSITE" id="PS00375">
    <property type="entry name" value="UDPGT"/>
    <property type="match status" value="1"/>
</dbReference>
<protein>
    <recommendedName>
        <fullName evidence="6">Glycosyltransferase</fullName>
        <ecNumber evidence="6">2.4.1.-</ecNumber>
    </recommendedName>
</protein>
<dbReference type="Proteomes" id="UP001443914">
    <property type="component" value="Unassembled WGS sequence"/>
</dbReference>
<accession>A0AAW1HPF5</accession>
<comment type="caution">
    <text evidence="8">The sequence shown here is derived from an EMBL/GenBank/DDBJ whole genome shotgun (WGS) entry which is preliminary data.</text>
</comment>
<dbReference type="PANTHER" id="PTHR48047">
    <property type="entry name" value="GLYCOSYLTRANSFERASE"/>
    <property type="match status" value="1"/>
</dbReference>
<dbReference type="PANTHER" id="PTHR48047:SF45">
    <property type="entry name" value="SCOPOLETIN GLUCOSYLTRANSFERASE-LIKE"/>
    <property type="match status" value="1"/>
</dbReference>
<evidence type="ECO:0000256" key="2">
    <source>
        <dbReference type="ARBA" id="ARBA00009995"/>
    </source>
</evidence>
<proteinExistence type="inferred from homology"/>
<keyword evidence="9" id="KW-1185">Reference proteome</keyword>
<dbReference type="FunFam" id="3.40.50.2000:FF:000071">
    <property type="entry name" value="Glycosyltransferase"/>
    <property type="match status" value="1"/>
</dbReference>